<gene>
    <name evidence="3" type="ORF">FB471_6199</name>
</gene>
<dbReference type="Proteomes" id="UP000320876">
    <property type="component" value="Unassembled WGS sequence"/>
</dbReference>
<dbReference type="Pfam" id="PF04296">
    <property type="entry name" value="YlxR"/>
    <property type="match status" value="1"/>
</dbReference>
<dbReference type="InterPro" id="IPR035931">
    <property type="entry name" value="YlxR-like_sf"/>
</dbReference>
<dbReference type="Gene3D" id="3.30.1230.10">
    <property type="entry name" value="YlxR-like"/>
    <property type="match status" value="1"/>
</dbReference>
<evidence type="ECO:0000256" key="1">
    <source>
        <dbReference type="SAM" id="MobiDB-lite"/>
    </source>
</evidence>
<dbReference type="PANTHER" id="PTHR34215:SF1">
    <property type="entry name" value="YLXR DOMAIN-CONTAINING PROTEIN"/>
    <property type="match status" value="1"/>
</dbReference>
<feature type="domain" description="YlxR" evidence="2">
    <location>
        <begin position="1"/>
        <end position="60"/>
    </location>
</feature>
<feature type="compositionally biased region" description="Basic and acidic residues" evidence="1">
    <location>
        <begin position="88"/>
        <end position="98"/>
    </location>
</feature>
<evidence type="ECO:0000259" key="2">
    <source>
        <dbReference type="Pfam" id="PF04296"/>
    </source>
</evidence>
<dbReference type="InterPro" id="IPR007393">
    <property type="entry name" value="YlxR_dom"/>
</dbReference>
<proteinExistence type="predicted"/>
<keyword evidence="4" id="KW-1185">Reference proteome</keyword>
<dbReference type="AlphaFoldDB" id="A0A542CTA5"/>
<accession>A0A542CTA5</accession>
<reference evidence="3 4" key="1">
    <citation type="submission" date="2019-06" db="EMBL/GenBank/DDBJ databases">
        <title>Sequencing the genomes of 1000 actinobacteria strains.</title>
        <authorList>
            <person name="Klenk H.-P."/>
        </authorList>
    </citation>
    <scope>NUCLEOTIDE SEQUENCE [LARGE SCALE GENOMIC DNA]</scope>
    <source>
        <strain evidence="3 4">DSM 45679</strain>
    </source>
</reference>
<evidence type="ECO:0000313" key="4">
    <source>
        <dbReference type="Proteomes" id="UP000320876"/>
    </source>
</evidence>
<organism evidence="3 4">
    <name type="scientific">Amycolatopsis cihanbeyliensis</name>
    <dbReference type="NCBI Taxonomy" id="1128664"/>
    <lineage>
        <taxon>Bacteria</taxon>
        <taxon>Bacillati</taxon>
        <taxon>Actinomycetota</taxon>
        <taxon>Actinomycetes</taxon>
        <taxon>Pseudonocardiales</taxon>
        <taxon>Pseudonocardiaceae</taxon>
        <taxon>Amycolatopsis</taxon>
    </lineage>
</organism>
<dbReference type="EMBL" id="VFML01000002">
    <property type="protein sequence ID" value="TQI94049.1"/>
    <property type="molecule type" value="Genomic_DNA"/>
</dbReference>
<sequence>MGCRRRALNSELLRLVAEDGRVVVDERRRLPGRGAWLHRDPECLSRAERRRAFSRALRVSGVLDAGGVRDHLERLAPGSTDAGTPRSGSERRKQVDPS</sequence>
<dbReference type="PANTHER" id="PTHR34215">
    <property type="entry name" value="BLL0784 PROTEIN"/>
    <property type="match status" value="1"/>
</dbReference>
<dbReference type="InterPro" id="IPR037465">
    <property type="entry name" value="YlxR"/>
</dbReference>
<name>A0A542CTA5_AMYCI</name>
<evidence type="ECO:0000313" key="3">
    <source>
        <dbReference type="EMBL" id="TQI94049.1"/>
    </source>
</evidence>
<feature type="region of interest" description="Disordered" evidence="1">
    <location>
        <begin position="70"/>
        <end position="98"/>
    </location>
</feature>
<comment type="caution">
    <text evidence="3">The sequence shown here is derived from an EMBL/GenBank/DDBJ whole genome shotgun (WGS) entry which is preliminary data.</text>
</comment>
<dbReference type="SUPFAM" id="SSF64376">
    <property type="entry name" value="YlxR-like"/>
    <property type="match status" value="1"/>
</dbReference>
<dbReference type="RefSeq" id="WP_425457123.1">
    <property type="nucleotide sequence ID" value="NZ_VFML01000002.1"/>
</dbReference>
<protein>
    <recommendedName>
        <fullName evidence="2">YlxR domain-containing protein</fullName>
    </recommendedName>
</protein>